<name>A0ABP1RKJ6_9HEXA</name>
<dbReference type="Proteomes" id="UP001642540">
    <property type="component" value="Unassembled WGS sequence"/>
</dbReference>
<evidence type="ECO:0000256" key="4">
    <source>
        <dbReference type="PROSITE-ProRule" id="PRU00175"/>
    </source>
</evidence>
<keyword evidence="1" id="KW-0479">Metal-binding</keyword>
<dbReference type="Pfam" id="PF00097">
    <property type="entry name" value="zf-C3HC4"/>
    <property type="match status" value="1"/>
</dbReference>
<dbReference type="PANTHER" id="PTHR23327">
    <property type="entry name" value="RING FINGER PROTEIN 127"/>
    <property type="match status" value="1"/>
</dbReference>
<dbReference type="InterPro" id="IPR013083">
    <property type="entry name" value="Znf_RING/FYVE/PHD"/>
</dbReference>
<dbReference type="InterPro" id="IPR018957">
    <property type="entry name" value="Znf_C3HC4_RING-type"/>
</dbReference>
<dbReference type="SMART" id="SM00184">
    <property type="entry name" value="RING"/>
    <property type="match status" value="1"/>
</dbReference>
<sequence>MSKGSCSGKYSKTPKMDQGKSGSQTVEPINMEVTHHADNQAMDEAEYSGLSPATASGQPDHNSPSTRRMSAKKRKAAEEALVHANSKRKVVVNKTSRLVTPRQKESTGKKMSYNQIDACENKDVQQTQLTSVRQELKKAKMPVTNTELRTKRQERFQTEKEAKAIAFQAETEQAKMAIITNIFEEELKCGICRQTFINPTVTDCGHTFCRFCINESQLTRPRCPTCSQILLNVTPNYALVNLLDNLASQLPAEAKEARRVQITTREQVEEEARGARAQAPEEIGGDEIDAIVERQAILIRELIDIVNA</sequence>
<dbReference type="PROSITE" id="PS00518">
    <property type="entry name" value="ZF_RING_1"/>
    <property type="match status" value="1"/>
</dbReference>
<evidence type="ECO:0000259" key="6">
    <source>
        <dbReference type="PROSITE" id="PS50089"/>
    </source>
</evidence>
<comment type="caution">
    <text evidence="7">The sequence shown here is derived from an EMBL/GenBank/DDBJ whole genome shotgun (WGS) entry which is preliminary data.</text>
</comment>
<dbReference type="PROSITE" id="PS50089">
    <property type="entry name" value="ZF_RING_2"/>
    <property type="match status" value="1"/>
</dbReference>
<proteinExistence type="predicted"/>
<feature type="compositionally biased region" description="Polar residues" evidence="5">
    <location>
        <begin position="51"/>
        <end position="68"/>
    </location>
</feature>
<keyword evidence="3" id="KW-0862">Zinc</keyword>
<gene>
    <name evidence="7" type="ORF">ODALV1_LOCUS23303</name>
</gene>
<dbReference type="PANTHER" id="PTHR23327:SF42">
    <property type="entry name" value="LON PEPTIDASE N-TERMINAL DOMAIN AND RING FINGER PROTEIN C14F5.10C"/>
    <property type="match status" value="1"/>
</dbReference>
<evidence type="ECO:0000313" key="8">
    <source>
        <dbReference type="Proteomes" id="UP001642540"/>
    </source>
</evidence>
<dbReference type="CDD" id="cd16449">
    <property type="entry name" value="RING-HC"/>
    <property type="match status" value="1"/>
</dbReference>
<organism evidence="7 8">
    <name type="scientific">Orchesella dallaii</name>
    <dbReference type="NCBI Taxonomy" id="48710"/>
    <lineage>
        <taxon>Eukaryota</taxon>
        <taxon>Metazoa</taxon>
        <taxon>Ecdysozoa</taxon>
        <taxon>Arthropoda</taxon>
        <taxon>Hexapoda</taxon>
        <taxon>Collembola</taxon>
        <taxon>Entomobryomorpha</taxon>
        <taxon>Entomobryoidea</taxon>
        <taxon>Orchesellidae</taxon>
        <taxon>Orchesellinae</taxon>
        <taxon>Orchesella</taxon>
    </lineage>
</organism>
<evidence type="ECO:0000256" key="1">
    <source>
        <dbReference type="ARBA" id="ARBA00022723"/>
    </source>
</evidence>
<protein>
    <recommendedName>
        <fullName evidence="6">RING-type domain-containing protein</fullName>
    </recommendedName>
</protein>
<accession>A0ABP1RKJ6</accession>
<evidence type="ECO:0000256" key="3">
    <source>
        <dbReference type="ARBA" id="ARBA00022833"/>
    </source>
</evidence>
<evidence type="ECO:0000313" key="7">
    <source>
        <dbReference type="EMBL" id="CAL8129582.1"/>
    </source>
</evidence>
<dbReference type="EMBL" id="CAXLJM020000078">
    <property type="protein sequence ID" value="CAL8129582.1"/>
    <property type="molecule type" value="Genomic_DNA"/>
</dbReference>
<dbReference type="SUPFAM" id="SSF57850">
    <property type="entry name" value="RING/U-box"/>
    <property type="match status" value="1"/>
</dbReference>
<feature type="region of interest" description="Disordered" evidence="5">
    <location>
        <begin position="1"/>
        <end position="81"/>
    </location>
</feature>
<dbReference type="InterPro" id="IPR001841">
    <property type="entry name" value="Znf_RING"/>
</dbReference>
<keyword evidence="2 4" id="KW-0863">Zinc-finger</keyword>
<dbReference type="InterPro" id="IPR017907">
    <property type="entry name" value="Znf_RING_CS"/>
</dbReference>
<keyword evidence="8" id="KW-1185">Reference proteome</keyword>
<evidence type="ECO:0000256" key="2">
    <source>
        <dbReference type="ARBA" id="ARBA00022771"/>
    </source>
</evidence>
<evidence type="ECO:0000256" key="5">
    <source>
        <dbReference type="SAM" id="MobiDB-lite"/>
    </source>
</evidence>
<feature type="domain" description="RING-type" evidence="6">
    <location>
        <begin position="189"/>
        <end position="227"/>
    </location>
</feature>
<reference evidence="7 8" key="1">
    <citation type="submission" date="2024-08" db="EMBL/GenBank/DDBJ databases">
        <authorList>
            <person name="Cucini C."/>
            <person name="Frati F."/>
        </authorList>
    </citation>
    <scope>NUCLEOTIDE SEQUENCE [LARGE SCALE GENOMIC DNA]</scope>
</reference>
<dbReference type="Gene3D" id="3.30.40.10">
    <property type="entry name" value="Zinc/RING finger domain, C3HC4 (zinc finger)"/>
    <property type="match status" value="1"/>
</dbReference>
<feature type="compositionally biased region" description="Polar residues" evidence="5">
    <location>
        <begin position="1"/>
        <end position="10"/>
    </location>
</feature>